<dbReference type="InterPro" id="IPR016181">
    <property type="entry name" value="Acyl_CoA_acyltransferase"/>
</dbReference>
<name>A0A1M5RHC0_9FIRM</name>
<dbReference type="Gene3D" id="3.40.630.30">
    <property type="match status" value="1"/>
</dbReference>
<proteinExistence type="predicted"/>
<keyword evidence="2" id="KW-1185">Reference proteome</keyword>
<sequence>MSLGELKVFKLEGDSKVEKTLTMKWVQKEELDNLYDFMVRNYNMLENKETFLLQPKEEMFEPFQRAGKILGLYDEENNIVAQRYLVLLDKYNPELMDDIKLSSSERKDIIYLKSILVDRAYTGNKLQYRTLEIVKDILAKRGYYKYMSTISPFNTFSLNNALKGGLQIRGLVKKYPNEENVDGVWRYINYLDIRSSNKMANENIEVDRLDIDTQIELMSKGYIGKQLTEDRERIVYDRLPTEKKIVC</sequence>
<gene>
    <name evidence="1" type="ORF">SAMN02745245_00908</name>
</gene>
<evidence type="ECO:0000313" key="1">
    <source>
        <dbReference type="EMBL" id="SHH25631.1"/>
    </source>
</evidence>
<evidence type="ECO:0008006" key="3">
    <source>
        <dbReference type="Google" id="ProtNLM"/>
    </source>
</evidence>
<dbReference type="RefSeq" id="WP_073184172.1">
    <property type="nucleotide sequence ID" value="NZ_FQXI01000005.1"/>
</dbReference>
<organism evidence="1 2">
    <name type="scientific">Anaerosphaera aminiphila DSM 21120</name>
    <dbReference type="NCBI Taxonomy" id="1120995"/>
    <lineage>
        <taxon>Bacteria</taxon>
        <taxon>Bacillati</taxon>
        <taxon>Bacillota</taxon>
        <taxon>Tissierellia</taxon>
        <taxon>Tissierellales</taxon>
        <taxon>Peptoniphilaceae</taxon>
        <taxon>Anaerosphaera</taxon>
    </lineage>
</organism>
<accession>A0A1M5RHC0</accession>
<reference evidence="1 2" key="1">
    <citation type="submission" date="2016-11" db="EMBL/GenBank/DDBJ databases">
        <authorList>
            <person name="Jaros S."/>
            <person name="Januszkiewicz K."/>
            <person name="Wedrychowicz H."/>
        </authorList>
    </citation>
    <scope>NUCLEOTIDE SEQUENCE [LARGE SCALE GENOMIC DNA]</scope>
    <source>
        <strain evidence="1 2">DSM 21120</strain>
    </source>
</reference>
<dbReference type="SUPFAM" id="SSF55729">
    <property type="entry name" value="Acyl-CoA N-acyltransferases (Nat)"/>
    <property type="match status" value="1"/>
</dbReference>
<dbReference type="OrthoDB" id="8750087at2"/>
<protein>
    <recommendedName>
        <fullName evidence="3">N-acetyltransferase domain-containing protein</fullName>
    </recommendedName>
</protein>
<dbReference type="Proteomes" id="UP000184032">
    <property type="component" value="Unassembled WGS sequence"/>
</dbReference>
<evidence type="ECO:0000313" key="2">
    <source>
        <dbReference type="Proteomes" id="UP000184032"/>
    </source>
</evidence>
<dbReference type="AlphaFoldDB" id="A0A1M5RHC0"/>
<dbReference type="STRING" id="1120995.SAMN02745245_00908"/>
<dbReference type="EMBL" id="FQXI01000005">
    <property type="protein sequence ID" value="SHH25631.1"/>
    <property type="molecule type" value="Genomic_DNA"/>
</dbReference>